<name>A0A4R2KUB1_9FIRM</name>
<dbReference type="PROSITE" id="PS51272">
    <property type="entry name" value="SLH"/>
    <property type="match status" value="2"/>
</dbReference>
<evidence type="ECO:0000256" key="2">
    <source>
        <dbReference type="SAM" id="SignalP"/>
    </source>
</evidence>
<feature type="signal peptide" evidence="2">
    <location>
        <begin position="1"/>
        <end position="25"/>
    </location>
</feature>
<evidence type="ECO:0000256" key="1">
    <source>
        <dbReference type="ARBA" id="ARBA00022737"/>
    </source>
</evidence>
<dbReference type="EMBL" id="SLWV01000006">
    <property type="protein sequence ID" value="TCO77464.1"/>
    <property type="molecule type" value="Genomic_DNA"/>
</dbReference>
<dbReference type="InterPro" id="IPR032599">
    <property type="entry name" value="YcdB/YcdC_rep_domain"/>
</dbReference>
<dbReference type="RefSeq" id="WP_165916284.1">
    <property type="nucleotide sequence ID" value="NZ_SLWV01000006.1"/>
</dbReference>
<keyword evidence="1" id="KW-0677">Repeat</keyword>
<keyword evidence="2" id="KW-0732">Signal</keyword>
<reference evidence="4 5" key="1">
    <citation type="submission" date="2019-03" db="EMBL/GenBank/DDBJ databases">
        <title>Genomic Encyclopedia of Type Strains, Phase IV (KMG-IV): sequencing the most valuable type-strain genomes for metagenomic binning, comparative biology and taxonomic classification.</title>
        <authorList>
            <person name="Goeker M."/>
        </authorList>
    </citation>
    <scope>NUCLEOTIDE SEQUENCE [LARGE SCALE GENOMIC DNA]</scope>
    <source>
        <strain evidence="4 5">DSM 102940</strain>
    </source>
</reference>
<dbReference type="AlphaFoldDB" id="A0A4R2KUB1"/>
<dbReference type="InterPro" id="IPR001119">
    <property type="entry name" value="SLH_dom"/>
</dbReference>
<evidence type="ECO:0000313" key="4">
    <source>
        <dbReference type="EMBL" id="TCO77464.1"/>
    </source>
</evidence>
<comment type="caution">
    <text evidence="4">The sequence shown here is derived from an EMBL/GenBank/DDBJ whole genome shotgun (WGS) entry which is preliminary data.</text>
</comment>
<organism evidence="4 5">
    <name type="scientific">Marinisporobacter balticus</name>
    <dbReference type="NCBI Taxonomy" id="2018667"/>
    <lineage>
        <taxon>Bacteria</taxon>
        <taxon>Bacillati</taxon>
        <taxon>Bacillota</taxon>
        <taxon>Clostridia</taxon>
        <taxon>Peptostreptococcales</taxon>
        <taxon>Thermotaleaceae</taxon>
        <taxon>Marinisporobacter</taxon>
    </lineage>
</organism>
<accession>A0A4R2KUB1</accession>
<dbReference type="Pfam" id="PF00395">
    <property type="entry name" value="SLH"/>
    <property type="match status" value="2"/>
</dbReference>
<feature type="domain" description="SLH" evidence="3">
    <location>
        <begin position="651"/>
        <end position="705"/>
    </location>
</feature>
<feature type="chain" id="PRO_5020944198" evidence="2">
    <location>
        <begin position="26"/>
        <end position="705"/>
    </location>
</feature>
<proteinExistence type="predicted"/>
<sequence length="705" mass="82420">MKKFVALLVMISLILGSVSPLYVFAENDQVLEKVIKLAKEKFYIPDNFTEFNYDVHMLDDKKVWNMHWHSKEDKDGSIEVSINDTGHIISYYSNRYKNYDEKKLPKYSKEEGKKIADGFIKKVDANLFSQLKYEADQHNQIAEEYGYHYVRMINNIPFYGNNVRTEVDSETGKVTSFYCNWNDVFSFPKPEKIISLEEAQKAFQEKLGLEMIYKYRYDEKAIKPYLVYTSKYKQDASIDAFTGEKVEMKYPIRYGRGGNAKEEVSSDGAAIELSPEELKAVKEASKLLSKEDAEKIARNTKILELTKFFKLMNASLNRDWLIKKDFTWYLYFNKEKEENGESVVDYVNVGIDGITGKIKSFYLSDQYREDEKAVFDKETSKKEVEKFLAGFAKDQYIQTEYDKDDYENADVEKTKKTRSYTFTYTRKVNNIPFRDNAITVGYNAVTGKIRSFDLRWFDVNFPSTKNIASLDQAYDKMFQDIGLELQYKSSLEDARVPYEKKDGKIKLVYALNSGKPVIFDGRSLEILNYDGKPYKEQKDIAYRDIEGHDAQEAIQALAKYGIGFEEDTFKPDQKIVQKDFFRLFVKTLNYYASNRKEDEAIKEMYDYLIREKIVKENEKSEEHFLTKEDSVKFMIRALKYDEVAKIEGIYKYPFKDIEQASKNLIGYITIANGLGIVKGNNDVFEPKKEMTRGEAAIMIYHYLKR</sequence>
<gene>
    <name evidence="4" type="ORF">EV214_106107</name>
</gene>
<dbReference type="Pfam" id="PF16244">
    <property type="entry name" value="DUF4901"/>
    <property type="match status" value="2"/>
</dbReference>
<evidence type="ECO:0000259" key="3">
    <source>
        <dbReference type="PROSITE" id="PS51272"/>
    </source>
</evidence>
<protein>
    <submittedName>
        <fullName evidence="4">S-layer family protein</fullName>
    </submittedName>
</protein>
<keyword evidence="5" id="KW-1185">Reference proteome</keyword>
<dbReference type="Proteomes" id="UP000294919">
    <property type="component" value="Unassembled WGS sequence"/>
</dbReference>
<feature type="domain" description="SLH" evidence="3">
    <location>
        <begin position="537"/>
        <end position="598"/>
    </location>
</feature>
<evidence type="ECO:0000313" key="5">
    <source>
        <dbReference type="Proteomes" id="UP000294919"/>
    </source>
</evidence>